<evidence type="ECO:0000313" key="6">
    <source>
        <dbReference type="EMBL" id="MDX8145010.1"/>
    </source>
</evidence>
<dbReference type="InterPro" id="IPR050482">
    <property type="entry name" value="Sensor_HK_TwoCompSys"/>
</dbReference>
<proteinExistence type="predicted"/>
<dbReference type="CDD" id="cd16917">
    <property type="entry name" value="HATPase_UhpB-NarQ-NarX-like"/>
    <property type="match status" value="1"/>
</dbReference>
<dbReference type="RefSeq" id="WP_319977164.1">
    <property type="nucleotide sequence ID" value="NZ_JAXAVU010000010.1"/>
</dbReference>
<protein>
    <recommendedName>
        <fullName evidence="5">Histidine kinase/HSP90-like ATPase domain-containing protein</fullName>
    </recommendedName>
</protein>
<feature type="transmembrane region" description="Helical" evidence="4">
    <location>
        <begin position="398"/>
        <end position="415"/>
    </location>
</feature>
<evidence type="ECO:0000256" key="2">
    <source>
        <dbReference type="ARBA" id="ARBA00022777"/>
    </source>
</evidence>
<feature type="transmembrane region" description="Helical" evidence="4">
    <location>
        <begin position="147"/>
        <end position="164"/>
    </location>
</feature>
<dbReference type="Proteomes" id="UP001285352">
    <property type="component" value="Unassembled WGS sequence"/>
</dbReference>
<keyword evidence="1" id="KW-0808">Transferase</keyword>
<gene>
    <name evidence="6" type="ORF">SK854_23070</name>
</gene>
<accession>A0ABU4V278</accession>
<keyword evidence="4" id="KW-0472">Membrane</keyword>
<keyword evidence="3" id="KW-0902">Two-component regulatory system</keyword>
<feature type="transmembrane region" description="Helical" evidence="4">
    <location>
        <begin position="450"/>
        <end position="474"/>
    </location>
</feature>
<dbReference type="Gene3D" id="3.30.565.10">
    <property type="entry name" value="Histidine kinase-like ATPase, C-terminal domain"/>
    <property type="match status" value="1"/>
</dbReference>
<feature type="transmembrane region" description="Helical" evidence="4">
    <location>
        <begin position="427"/>
        <end position="443"/>
    </location>
</feature>
<keyword evidence="2" id="KW-0418">Kinase</keyword>
<reference evidence="6 7" key="1">
    <citation type="submission" date="2023-11" db="EMBL/GenBank/DDBJ databases">
        <title>Lentzea sokolovensis, sp. nov., Lentzea kristufkii, sp. nov., and Lentzea miocenensis, sp. nov., rare actinobacteria from Sokolov Coal Basin, Miocene lacustrine sediment, Czech Republic.</title>
        <authorList>
            <person name="Lara A."/>
            <person name="Kotroba L."/>
            <person name="Nouioui I."/>
            <person name="Neumann-Schaal M."/>
            <person name="Mast Y."/>
            <person name="Chronakova A."/>
        </authorList>
    </citation>
    <scope>NUCLEOTIDE SEQUENCE [LARGE SCALE GENOMIC DNA]</scope>
    <source>
        <strain evidence="6 7">BCCO 10_0061</strain>
    </source>
</reference>
<evidence type="ECO:0000256" key="4">
    <source>
        <dbReference type="SAM" id="Phobius"/>
    </source>
</evidence>
<dbReference type="Pfam" id="PF02518">
    <property type="entry name" value="HATPase_c"/>
    <property type="match status" value="1"/>
</dbReference>
<keyword evidence="4" id="KW-0812">Transmembrane</keyword>
<feature type="transmembrane region" description="Helical" evidence="4">
    <location>
        <begin position="44"/>
        <end position="64"/>
    </location>
</feature>
<feature type="transmembrane region" description="Helical" evidence="4">
    <location>
        <begin position="21"/>
        <end position="38"/>
    </location>
</feature>
<keyword evidence="7" id="KW-1185">Reference proteome</keyword>
<dbReference type="EMBL" id="JAXAVU010000010">
    <property type="protein sequence ID" value="MDX8145010.1"/>
    <property type="molecule type" value="Genomic_DNA"/>
</dbReference>
<dbReference type="PANTHER" id="PTHR24421">
    <property type="entry name" value="NITRATE/NITRITE SENSOR PROTEIN NARX-RELATED"/>
    <property type="match status" value="1"/>
</dbReference>
<evidence type="ECO:0000256" key="3">
    <source>
        <dbReference type="ARBA" id="ARBA00023012"/>
    </source>
</evidence>
<name>A0ABU4V278_9PSEU</name>
<feature type="transmembrane region" description="Helical" evidence="4">
    <location>
        <begin position="124"/>
        <end position="141"/>
    </location>
</feature>
<comment type="caution">
    <text evidence="6">The sequence shown here is derived from an EMBL/GenBank/DDBJ whole genome shotgun (WGS) entry which is preliminary data.</text>
</comment>
<dbReference type="InterPro" id="IPR003594">
    <property type="entry name" value="HATPase_dom"/>
</dbReference>
<dbReference type="SUPFAM" id="SSF55874">
    <property type="entry name" value="ATPase domain of HSP90 chaperone/DNA topoisomerase II/histidine kinase"/>
    <property type="match status" value="1"/>
</dbReference>
<evidence type="ECO:0000259" key="5">
    <source>
        <dbReference type="Pfam" id="PF02518"/>
    </source>
</evidence>
<feature type="transmembrane region" description="Helical" evidence="4">
    <location>
        <begin position="498"/>
        <end position="520"/>
    </location>
</feature>
<evidence type="ECO:0000313" key="7">
    <source>
        <dbReference type="Proteomes" id="UP001285352"/>
    </source>
</evidence>
<dbReference type="InterPro" id="IPR036890">
    <property type="entry name" value="HATPase_C_sf"/>
</dbReference>
<feature type="transmembrane region" description="Helical" evidence="4">
    <location>
        <begin position="532"/>
        <end position="554"/>
    </location>
</feature>
<feature type="domain" description="Histidine kinase/HSP90-like ATPase" evidence="5">
    <location>
        <begin position="286"/>
        <end position="371"/>
    </location>
</feature>
<evidence type="ECO:0000256" key="1">
    <source>
        <dbReference type="ARBA" id="ARBA00022679"/>
    </source>
</evidence>
<organism evidence="6 7">
    <name type="scientific">Lentzea sokolovensis</name>
    <dbReference type="NCBI Taxonomy" id="3095429"/>
    <lineage>
        <taxon>Bacteria</taxon>
        <taxon>Bacillati</taxon>
        <taxon>Actinomycetota</taxon>
        <taxon>Actinomycetes</taxon>
        <taxon>Pseudonocardiales</taxon>
        <taxon>Pseudonocardiaceae</taxon>
        <taxon>Lentzea</taxon>
    </lineage>
</organism>
<keyword evidence="4" id="KW-1133">Transmembrane helix</keyword>
<sequence>MTHPVLTDTYRYSVERGMQRSFAALAVLLVGSHLGTILPTRERLPVLVLVMSGAFVVFLAVTAVRAWQVRLSPTDSVAAAMLSVVSAFTYSLPAEQVLPMATRSNAMVVAGILAAGYQRTKPAAGICTSLVVVYVLAAVRVDGLGGALLGTWPLLAAPLAAGAVSKVLRQTAAKADGARLAVHEAQVQAAEDEAKRAAHKQFQRTLHDDVASALRAAAVAGVAPAEVRNVCVDAISRAEASPAPPSGEWEDLRARLDHLPEPGGARIIRKWESAVFAPAHVVREVTDAAAELLRNISKHARASNVWITLSSDDSGFTLRIRDDGVGFQTRSVRATSLGLRRSVVGRLAEIGGSADISSQPGQGTTAELRWHRPSGGPARPGYSRMQDMRSAVDDLRQPLAAVCLPYLFSMALPVVRNLDAAPGMNWLAAWYAVMGAATVWLILEARRPPPLWAGVLAAVWTAGGAVAGVLVIPADSLTTFVSWPIGAPGPMLVVLATLWRWPLAVLTLLVEEAVLITLVLRGRFVTEAFTDAAPAITAPVLALAMGLVIANTIARLGGIVLRSAAERTAIATAAAAREARTSLHTSRIADIGAEILPFLRQLAVGDDGLIAAESTRTHARRLEWMARDELHIPGVLDSDLRHRMMDARADGCVVVVQADTDTIDPPEIVRTILAAALSTSPLPKELTLSLSSKDSLVTVNLLCQPNDRARAAAVRTAVPDADLTEYADDAMNVELAVVPAAVS</sequence>